<dbReference type="EMBL" id="CAKXAJ010020736">
    <property type="protein sequence ID" value="CAH2224569.1"/>
    <property type="molecule type" value="Genomic_DNA"/>
</dbReference>
<comment type="caution">
    <text evidence="2">The sequence shown here is derived from an EMBL/GenBank/DDBJ whole genome shotgun (WGS) entry which is preliminary data.</text>
</comment>
<reference evidence="2" key="1">
    <citation type="submission" date="2022-03" db="EMBL/GenBank/DDBJ databases">
        <authorList>
            <person name="Lindestad O."/>
        </authorList>
    </citation>
    <scope>NUCLEOTIDE SEQUENCE</scope>
</reference>
<feature type="domain" description="Reverse transcriptase" evidence="1">
    <location>
        <begin position="1"/>
        <end position="94"/>
    </location>
</feature>
<dbReference type="PROSITE" id="PS50878">
    <property type="entry name" value="RT_POL"/>
    <property type="match status" value="1"/>
</dbReference>
<dbReference type="InterPro" id="IPR000477">
    <property type="entry name" value="RT_dom"/>
</dbReference>
<proteinExistence type="predicted"/>
<gene>
    <name evidence="2" type="primary">jg25441</name>
    <name evidence="2" type="ORF">PAEG_LOCUS6883</name>
</gene>
<dbReference type="AlphaFoldDB" id="A0A8S4R155"/>
<evidence type="ECO:0000313" key="2">
    <source>
        <dbReference type="EMBL" id="CAH2224569.1"/>
    </source>
</evidence>
<organism evidence="2 3">
    <name type="scientific">Pararge aegeria aegeria</name>
    <dbReference type="NCBI Taxonomy" id="348720"/>
    <lineage>
        <taxon>Eukaryota</taxon>
        <taxon>Metazoa</taxon>
        <taxon>Ecdysozoa</taxon>
        <taxon>Arthropoda</taxon>
        <taxon>Hexapoda</taxon>
        <taxon>Insecta</taxon>
        <taxon>Pterygota</taxon>
        <taxon>Neoptera</taxon>
        <taxon>Endopterygota</taxon>
        <taxon>Lepidoptera</taxon>
        <taxon>Glossata</taxon>
        <taxon>Ditrysia</taxon>
        <taxon>Papilionoidea</taxon>
        <taxon>Nymphalidae</taxon>
        <taxon>Satyrinae</taxon>
        <taxon>Satyrini</taxon>
        <taxon>Parargina</taxon>
        <taxon>Pararge</taxon>
    </lineage>
</organism>
<accession>A0A8S4R155</accession>
<evidence type="ECO:0000259" key="1">
    <source>
        <dbReference type="PROSITE" id="PS50878"/>
    </source>
</evidence>
<keyword evidence="3" id="KW-1185">Reference proteome</keyword>
<name>A0A8S4R155_9NEOP</name>
<sequence>MLSARSCIPLRWRTFLSYITKLRFVNDVVIMAETLGDLNAMPNDLSRVYQQVGLRMNMSKTKIMSNAHVALHPVIVGSSALEIADKYTYLGHTIQ</sequence>
<dbReference type="Proteomes" id="UP000838756">
    <property type="component" value="Unassembled WGS sequence"/>
</dbReference>
<evidence type="ECO:0000313" key="3">
    <source>
        <dbReference type="Proteomes" id="UP000838756"/>
    </source>
</evidence>
<dbReference type="OrthoDB" id="407509at2759"/>
<protein>
    <submittedName>
        <fullName evidence="2">Jg25441 protein</fullName>
    </submittedName>
</protein>